<evidence type="ECO:0000313" key="3">
    <source>
        <dbReference type="Proteomes" id="UP000054350"/>
    </source>
</evidence>
<dbReference type="CDD" id="cd06974">
    <property type="entry name" value="TerD_like"/>
    <property type="match status" value="1"/>
</dbReference>
<dbReference type="Gene3D" id="2.60.60.30">
    <property type="entry name" value="sav2460 like domains"/>
    <property type="match status" value="1"/>
</dbReference>
<keyword evidence="3" id="KW-1185">Reference proteome</keyword>
<dbReference type="STRING" id="578462.A0A0L0S9M0"/>
<reference evidence="3" key="2">
    <citation type="submission" date="2009-11" db="EMBL/GenBank/DDBJ databases">
        <title>The Genome Sequence of Allomyces macrogynus strain ATCC 38327.</title>
        <authorList>
            <consortium name="The Broad Institute Genome Sequencing Platform"/>
            <person name="Russ C."/>
            <person name="Cuomo C."/>
            <person name="Shea T."/>
            <person name="Young S.K."/>
            <person name="Zeng Q."/>
            <person name="Koehrsen M."/>
            <person name="Haas B."/>
            <person name="Borodovsky M."/>
            <person name="Guigo R."/>
            <person name="Alvarado L."/>
            <person name="Berlin A."/>
            <person name="Borenstein D."/>
            <person name="Chen Z."/>
            <person name="Engels R."/>
            <person name="Freedman E."/>
            <person name="Gellesch M."/>
            <person name="Goldberg J."/>
            <person name="Griggs A."/>
            <person name="Gujja S."/>
            <person name="Heiman D."/>
            <person name="Hepburn T."/>
            <person name="Howarth C."/>
            <person name="Jen D."/>
            <person name="Larson L."/>
            <person name="Lewis B."/>
            <person name="Mehta T."/>
            <person name="Park D."/>
            <person name="Pearson M."/>
            <person name="Roberts A."/>
            <person name="Saif S."/>
            <person name="Shenoy N."/>
            <person name="Sisk P."/>
            <person name="Stolte C."/>
            <person name="Sykes S."/>
            <person name="Walk T."/>
            <person name="White J."/>
            <person name="Yandava C."/>
            <person name="Burger G."/>
            <person name="Gray M.W."/>
            <person name="Holland P.W.H."/>
            <person name="King N."/>
            <person name="Lang F.B.F."/>
            <person name="Roger A.J."/>
            <person name="Ruiz-Trillo I."/>
            <person name="Lander E."/>
            <person name="Nusbaum C."/>
        </authorList>
    </citation>
    <scope>NUCLEOTIDE SEQUENCE [LARGE SCALE GENOMIC DNA]</scope>
    <source>
        <strain evidence="3">ATCC 38327</strain>
    </source>
</reference>
<dbReference type="InterPro" id="IPR051324">
    <property type="entry name" value="Stress/Tellurium_Resist"/>
</dbReference>
<dbReference type="Proteomes" id="UP000054350">
    <property type="component" value="Unassembled WGS sequence"/>
</dbReference>
<dbReference type="Pfam" id="PF02342">
    <property type="entry name" value="TerD"/>
    <property type="match status" value="1"/>
</dbReference>
<protein>
    <recommendedName>
        <fullName evidence="1">TerD domain-containing protein</fullName>
    </recommendedName>
</protein>
<dbReference type="eggNOG" id="KOG0428">
    <property type="taxonomic scope" value="Eukaryota"/>
</dbReference>
<dbReference type="VEuPathDB" id="FungiDB:AMAG_18106"/>
<dbReference type="PANTHER" id="PTHR32097:SF17">
    <property type="entry name" value="CAMP-BINDING PROTEIN 1-RELATED"/>
    <property type="match status" value="1"/>
</dbReference>
<dbReference type="PANTHER" id="PTHR32097">
    <property type="entry name" value="CAMP-BINDING PROTEIN 1-RELATED"/>
    <property type="match status" value="1"/>
</dbReference>
<proteinExistence type="predicted"/>
<dbReference type="AlphaFoldDB" id="A0A0L0S9M0"/>
<gene>
    <name evidence="2" type="ORF">AMAG_18106</name>
</gene>
<sequence>MRDLRCWYTRVSFTEDVLGLPVEITVNPRTKKVDYAMPTIAFLSRTAFRDLKRAFTHWMPLYLSEVHLDRGLGDLKAFIAALADPAVVNPTFSAGMTNDVFPKLLNTCAVLLADRGMHASDAAIELYMPLHRVWVACLSRFPKKQTNVEQRLARFMSSEEHRTKSGAPALGELETMHRNVLWIGKANPALIKGLHKQQYVAQAPNDDQLKTADTATTVSRRLLAFHVLFLKEHRGQLTVNSRGAPAARSVAEMALTADVLSGKLPTRVMALVQTGIRANLDEMQHWGAWYQRMHMTVLSRLATTRWIHGAVPASLRKGYHSRHTDFGKIQVRGVSKILLRGETYSVAPTARQIAVKETWSRTHGSLCLDSSVMEVDADGTARDHVTSSHRTSRNGAITHSGDMFEHARNEGLHRMTIDLDKLPADVQHLAFIMSAWSSAPYIRLMDGAQELCTNTFAETAVGAHKSAMMAVLSWQK</sequence>
<dbReference type="EMBL" id="GG745334">
    <property type="protein sequence ID" value="KNE59146.1"/>
    <property type="molecule type" value="Genomic_DNA"/>
</dbReference>
<evidence type="ECO:0000259" key="1">
    <source>
        <dbReference type="Pfam" id="PF02342"/>
    </source>
</evidence>
<accession>A0A0L0S9M0</accession>
<dbReference type="InterPro" id="IPR003325">
    <property type="entry name" value="TerD"/>
</dbReference>
<name>A0A0L0S9M0_ALLM3</name>
<organism evidence="2 3">
    <name type="scientific">Allomyces macrogynus (strain ATCC 38327)</name>
    <name type="common">Allomyces javanicus var. macrogynus</name>
    <dbReference type="NCBI Taxonomy" id="578462"/>
    <lineage>
        <taxon>Eukaryota</taxon>
        <taxon>Fungi</taxon>
        <taxon>Fungi incertae sedis</taxon>
        <taxon>Blastocladiomycota</taxon>
        <taxon>Blastocladiomycetes</taxon>
        <taxon>Blastocladiales</taxon>
        <taxon>Blastocladiaceae</taxon>
        <taxon>Allomyces</taxon>
    </lineage>
</organism>
<evidence type="ECO:0000313" key="2">
    <source>
        <dbReference type="EMBL" id="KNE59146.1"/>
    </source>
</evidence>
<dbReference type="OrthoDB" id="109543at2759"/>
<feature type="domain" description="TerD" evidence="1">
    <location>
        <begin position="340"/>
        <end position="435"/>
    </location>
</feature>
<reference evidence="2 3" key="1">
    <citation type="submission" date="2009-11" db="EMBL/GenBank/DDBJ databases">
        <title>Annotation of Allomyces macrogynus ATCC 38327.</title>
        <authorList>
            <consortium name="The Broad Institute Genome Sequencing Platform"/>
            <person name="Russ C."/>
            <person name="Cuomo C."/>
            <person name="Burger G."/>
            <person name="Gray M.W."/>
            <person name="Holland P.W.H."/>
            <person name="King N."/>
            <person name="Lang F.B.F."/>
            <person name="Roger A.J."/>
            <person name="Ruiz-Trillo I."/>
            <person name="Young S.K."/>
            <person name="Zeng Q."/>
            <person name="Gargeya S."/>
            <person name="Fitzgerald M."/>
            <person name="Haas B."/>
            <person name="Abouelleil A."/>
            <person name="Alvarado L."/>
            <person name="Arachchi H.M."/>
            <person name="Berlin A."/>
            <person name="Chapman S.B."/>
            <person name="Gearin G."/>
            <person name="Goldberg J."/>
            <person name="Griggs A."/>
            <person name="Gujja S."/>
            <person name="Hansen M."/>
            <person name="Heiman D."/>
            <person name="Howarth C."/>
            <person name="Larimer J."/>
            <person name="Lui A."/>
            <person name="MacDonald P.J.P."/>
            <person name="McCowen C."/>
            <person name="Montmayeur A."/>
            <person name="Murphy C."/>
            <person name="Neiman D."/>
            <person name="Pearson M."/>
            <person name="Priest M."/>
            <person name="Roberts A."/>
            <person name="Saif S."/>
            <person name="Shea T."/>
            <person name="Sisk P."/>
            <person name="Stolte C."/>
            <person name="Sykes S."/>
            <person name="Wortman J."/>
            <person name="Nusbaum C."/>
            <person name="Birren B."/>
        </authorList>
    </citation>
    <scope>NUCLEOTIDE SEQUENCE [LARGE SCALE GENOMIC DNA]</scope>
    <source>
        <strain evidence="2 3">ATCC 38327</strain>
    </source>
</reference>